<dbReference type="HOGENOM" id="CLU_1925540_0_0_5"/>
<evidence type="ECO:0000256" key="1">
    <source>
        <dbReference type="SAM" id="MobiDB-lite"/>
    </source>
</evidence>
<accession>S5YVM5</accession>
<evidence type="ECO:0000313" key="4">
    <source>
        <dbReference type="Proteomes" id="UP000015480"/>
    </source>
</evidence>
<dbReference type="RefSeq" id="WP_020950924.1">
    <property type="nucleotide sequence ID" value="NC_022041.1"/>
</dbReference>
<keyword evidence="4" id="KW-1185">Reference proteome</keyword>
<feature type="region of interest" description="Disordered" evidence="1">
    <location>
        <begin position="49"/>
        <end position="83"/>
    </location>
</feature>
<evidence type="ECO:0000256" key="2">
    <source>
        <dbReference type="SAM" id="SignalP"/>
    </source>
</evidence>
<dbReference type="EMBL" id="CP006650">
    <property type="protein sequence ID" value="AGT09286.1"/>
    <property type="molecule type" value="Genomic_DNA"/>
</dbReference>
<dbReference type="PATRIC" id="fig|1367847.3.peg.2200"/>
<reference evidence="3 4" key="1">
    <citation type="journal article" date="2014" name="BMC Genomics">
        <title>Architecture and functions of a multipartite genome of the methylotrophic bacterium Paracoccus aminophilus JCM 7686, containing primary and secondary chromids.</title>
        <authorList>
            <person name="Dziewit L."/>
            <person name="Czarnecki J."/>
            <person name="Wibberg D."/>
            <person name="Radlinska M."/>
            <person name="Mrozek P."/>
            <person name="Szymczak M."/>
            <person name="Schluter A."/>
            <person name="Puhler A."/>
            <person name="Bartosik D."/>
        </authorList>
    </citation>
    <scope>NUCLEOTIDE SEQUENCE [LARGE SCALE GENOMIC DNA]</scope>
    <source>
        <strain evidence="3">JCM 7686</strain>
    </source>
</reference>
<protein>
    <recommendedName>
        <fullName evidence="5">Lipoprotein</fullName>
    </recommendedName>
</protein>
<keyword evidence="2" id="KW-0732">Signal</keyword>
<feature type="signal peptide" evidence="2">
    <location>
        <begin position="1"/>
        <end position="24"/>
    </location>
</feature>
<dbReference type="KEGG" id="pami:JCM7686_2207"/>
<evidence type="ECO:0000313" key="3">
    <source>
        <dbReference type="EMBL" id="AGT09286.1"/>
    </source>
</evidence>
<sequence length="131" mass="13352">MAHSPISRHLGPCLALALSLPLLACGDTVTDYPKLAPTDQLLAPPAIPAHAQEAAAAPERVRDGLEAEGRGLKGRAAATGSRPVDNRDLTARAAALRARAEALKQADVPSGGASMTNCPEGQTDCAAPAKE</sequence>
<dbReference type="STRING" id="1367847.JCM7686_2207"/>
<feature type="region of interest" description="Disordered" evidence="1">
    <location>
        <begin position="104"/>
        <end position="131"/>
    </location>
</feature>
<gene>
    <name evidence="3" type="ORF">JCM7686_2207</name>
</gene>
<evidence type="ECO:0008006" key="5">
    <source>
        <dbReference type="Google" id="ProtNLM"/>
    </source>
</evidence>
<dbReference type="AlphaFoldDB" id="S5YVM5"/>
<dbReference type="Proteomes" id="UP000015480">
    <property type="component" value="Chromosome"/>
</dbReference>
<organism evidence="3 4">
    <name type="scientific">Paracoccus aminophilus JCM 7686</name>
    <dbReference type="NCBI Taxonomy" id="1367847"/>
    <lineage>
        <taxon>Bacteria</taxon>
        <taxon>Pseudomonadati</taxon>
        <taxon>Pseudomonadota</taxon>
        <taxon>Alphaproteobacteria</taxon>
        <taxon>Rhodobacterales</taxon>
        <taxon>Paracoccaceae</taxon>
        <taxon>Paracoccus</taxon>
    </lineage>
</organism>
<proteinExistence type="predicted"/>
<name>S5YVM5_PARAH</name>
<feature type="compositionally biased region" description="Low complexity" evidence="1">
    <location>
        <begin position="49"/>
        <end position="58"/>
    </location>
</feature>
<feature type="compositionally biased region" description="Basic and acidic residues" evidence="1">
    <location>
        <begin position="59"/>
        <end position="71"/>
    </location>
</feature>
<feature type="chain" id="PRO_5004534829" description="Lipoprotein" evidence="2">
    <location>
        <begin position="25"/>
        <end position="131"/>
    </location>
</feature>
<dbReference type="eggNOG" id="ENOG5031FVG">
    <property type="taxonomic scope" value="Bacteria"/>
</dbReference>